<dbReference type="AlphaFoldDB" id="A0A242K423"/>
<evidence type="ECO:0000313" key="1">
    <source>
        <dbReference type="EMBL" id="OTP14277.1"/>
    </source>
</evidence>
<comment type="caution">
    <text evidence="1">The sequence shown here is derived from an EMBL/GenBank/DDBJ whole genome shotgun (WGS) entry which is preliminary data.</text>
</comment>
<name>A0A242K423_9ENTE</name>
<organism evidence="1">
    <name type="scientific">Candidatus Enterococcus clewellii</name>
    <dbReference type="NCBI Taxonomy" id="1834193"/>
    <lineage>
        <taxon>Bacteria</taxon>
        <taxon>Bacillati</taxon>
        <taxon>Bacillota</taxon>
        <taxon>Bacilli</taxon>
        <taxon>Lactobacillales</taxon>
        <taxon>Enterococcaceae</taxon>
        <taxon>Enterococcus</taxon>
    </lineage>
</organism>
<sequence>MVAPFVIMGYFLSQAAGRLDIPCIEAHAILESESVLECITLLLQAGIVSILSAVSRALVVYLDLLGDGLGNRE</sequence>
<gene>
    <name evidence="1" type="ORF">A5888_002378</name>
</gene>
<protein>
    <submittedName>
        <fullName evidence="1">Uncharacterized protein</fullName>
    </submittedName>
</protein>
<reference evidence="1" key="1">
    <citation type="submission" date="2017-05" db="EMBL/GenBank/DDBJ databases">
        <title>The Genome Sequence of Enterococcus sp. 9E7_DIV0242.</title>
        <authorList>
            <consortium name="The Broad Institute Genomics Platform"/>
            <consortium name="The Broad Institute Genomic Center for Infectious Diseases"/>
            <person name="Earl A."/>
            <person name="Manson A."/>
            <person name="Schwartman J."/>
            <person name="Gilmore M."/>
            <person name="Abouelleil A."/>
            <person name="Cao P."/>
            <person name="Chapman S."/>
            <person name="Cusick C."/>
            <person name="Shea T."/>
            <person name="Young S."/>
            <person name="Neafsey D."/>
            <person name="Nusbaum C."/>
            <person name="Birren B."/>
        </authorList>
    </citation>
    <scope>NUCLEOTIDE SEQUENCE [LARGE SCALE GENOMIC DNA]</scope>
    <source>
        <strain evidence="1">9E7_DIV0242</strain>
    </source>
</reference>
<accession>A0A242K423</accession>
<dbReference type="EMBL" id="NGMM01000004">
    <property type="protein sequence ID" value="OTP14277.1"/>
    <property type="molecule type" value="Genomic_DNA"/>
</dbReference>
<proteinExistence type="predicted"/>